<dbReference type="AlphaFoldDB" id="Q1Q0U6"/>
<gene>
    <name evidence="18" type="ORF">kuste2866</name>
</gene>
<comment type="similarity">
    <text evidence="3">Belongs to the DNA polymerase type-Y family.</text>
</comment>
<dbReference type="GO" id="GO:0042276">
    <property type="term" value="P:error-prone translesion synthesis"/>
    <property type="evidence" value="ECO:0007669"/>
    <property type="project" value="TreeGrafter"/>
</dbReference>
<evidence type="ECO:0000256" key="16">
    <source>
        <dbReference type="ARBA" id="ARBA00049244"/>
    </source>
</evidence>
<dbReference type="InterPro" id="IPR043502">
    <property type="entry name" value="DNA/RNA_pol_sf"/>
</dbReference>
<feature type="domain" description="UmuC" evidence="17">
    <location>
        <begin position="13"/>
        <end position="100"/>
    </location>
</feature>
<dbReference type="GO" id="GO:0046872">
    <property type="term" value="F:metal ion binding"/>
    <property type="evidence" value="ECO:0007669"/>
    <property type="project" value="UniProtKB-KW"/>
</dbReference>
<name>Q1Q0U6_KUEST</name>
<keyword evidence="14" id="KW-0238">DNA-binding</keyword>
<reference evidence="18" key="1">
    <citation type="journal article" date="2006" name="Nature">
        <title>Deciphering the evolution and metabolism of an anammox bacterium from a community genome.</title>
        <authorList>
            <person name="Strous M."/>
            <person name="Pelletier E."/>
            <person name="Mangenot S."/>
            <person name="Rattei T."/>
            <person name="Lehner A."/>
            <person name="Taylor M.W."/>
            <person name="Horn M."/>
            <person name="Daims H."/>
            <person name="Bartol-Mavel D."/>
            <person name="Wincker P."/>
            <person name="Barbe V."/>
            <person name="Fonknechten N."/>
            <person name="Vallenet D."/>
            <person name="Segurens B."/>
            <person name="Schenowitz-Truong C."/>
            <person name="Medigue C."/>
            <person name="Collingro A."/>
            <person name="Snel B."/>
            <person name="Dutilh B.E."/>
            <person name="OpDenCamp H.J.M."/>
            <person name="vanDerDrift C."/>
            <person name="Cirpus I."/>
            <person name="vanDePas-Schoonen K.T."/>
            <person name="Harhangi H.R."/>
            <person name="vanNiftrik L."/>
            <person name="Schmid M."/>
            <person name="Keltjens J."/>
            <person name="vanDeVossenberg J."/>
            <person name="Kartal B."/>
            <person name="Meier H."/>
            <person name="Frishman D."/>
            <person name="Huynen M.A."/>
            <person name="Mewes H."/>
            <person name="Weissenbach J."/>
            <person name="Jetten M.S.M."/>
            <person name="Wagner M."/>
            <person name="LePaslier D."/>
        </authorList>
    </citation>
    <scope>NUCLEOTIDE SEQUENCE</scope>
</reference>
<dbReference type="SUPFAM" id="SSF56672">
    <property type="entry name" value="DNA/RNA polymerases"/>
    <property type="match status" value="1"/>
</dbReference>
<evidence type="ECO:0000256" key="15">
    <source>
        <dbReference type="ARBA" id="ARBA00023204"/>
    </source>
</evidence>
<comment type="subcellular location">
    <subcellularLocation>
        <location evidence="2">Cytoplasm</location>
    </subcellularLocation>
</comment>
<dbReference type="Gene3D" id="3.40.1170.60">
    <property type="match status" value="1"/>
</dbReference>
<comment type="catalytic activity">
    <reaction evidence="16">
        <text>DNA(n) + a 2'-deoxyribonucleoside 5'-triphosphate = DNA(n+1) + diphosphate</text>
        <dbReference type="Rhea" id="RHEA:22508"/>
        <dbReference type="Rhea" id="RHEA-COMP:17339"/>
        <dbReference type="Rhea" id="RHEA-COMP:17340"/>
        <dbReference type="ChEBI" id="CHEBI:33019"/>
        <dbReference type="ChEBI" id="CHEBI:61560"/>
        <dbReference type="ChEBI" id="CHEBI:173112"/>
        <dbReference type="EC" id="2.7.7.7"/>
    </reaction>
</comment>
<evidence type="ECO:0000256" key="10">
    <source>
        <dbReference type="ARBA" id="ARBA00022723"/>
    </source>
</evidence>
<keyword evidence="5" id="KW-0515">Mutator protein</keyword>
<evidence type="ECO:0000256" key="5">
    <source>
        <dbReference type="ARBA" id="ARBA00022457"/>
    </source>
</evidence>
<keyword evidence="6" id="KW-0963">Cytoplasm</keyword>
<evidence type="ECO:0000256" key="13">
    <source>
        <dbReference type="ARBA" id="ARBA00022932"/>
    </source>
</evidence>
<dbReference type="GO" id="GO:0003677">
    <property type="term" value="F:DNA binding"/>
    <property type="evidence" value="ECO:0007669"/>
    <property type="project" value="UniProtKB-KW"/>
</dbReference>
<dbReference type="RefSeq" id="WP_197705204.1">
    <property type="nucleotide sequence ID" value="NZ_CP049055.1"/>
</dbReference>
<accession>Q1Q0U6</accession>
<sequence>MKPSQVNGSQRTIMHIDMDAFFASVEQQINPSLRGKPIAVVGSNERTVVTTSSYEAREYGVKTGMTKYEAKRLCPHIILVEGNTGRYTDTCRRLVEICVP</sequence>
<protein>
    <recommendedName>
        <fullName evidence="4">DNA-directed DNA polymerase</fullName>
        <ecNumber evidence="4">2.7.7.7</ecNumber>
    </recommendedName>
</protein>
<evidence type="ECO:0000256" key="9">
    <source>
        <dbReference type="ARBA" id="ARBA00022705"/>
    </source>
</evidence>
<dbReference type="EC" id="2.7.7.7" evidence="4"/>
<reference evidence="18" key="2">
    <citation type="submission" date="2006-01" db="EMBL/GenBank/DDBJ databases">
        <authorList>
            <person name="Genoscope"/>
        </authorList>
    </citation>
    <scope>NUCLEOTIDE SEQUENCE</scope>
</reference>
<dbReference type="PROSITE" id="PS50173">
    <property type="entry name" value="UMUC"/>
    <property type="match status" value="1"/>
</dbReference>
<comment type="cofactor">
    <cofactor evidence="1">
        <name>Mg(2+)</name>
        <dbReference type="ChEBI" id="CHEBI:18420"/>
    </cofactor>
</comment>
<dbReference type="GO" id="GO:0009432">
    <property type="term" value="P:SOS response"/>
    <property type="evidence" value="ECO:0007669"/>
    <property type="project" value="TreeGrafter"/>
</dbReference>
<dbReference type="GO" id="GO:0005829">
    <property type="term" value="C:cytosol"/>
    <property type="evidence" value="ECO:0007669"/>
    <property type="project" value="TreeGrafter"/>
</dbReference>
<evidence type="ECO:0000256" key="3">
    <source>
        <dbReference type="ARBA" id="ARBA00010945"/>
    </source>
</evidence>
<evidence type="ECO:0000256" key="8">
    <source>
        <dbReference type="ARBA" id="ARBA00022695"/>
    </source>
</evidence>
<evidence type="ECO:0000256" key="11">
    <source>
        <dbReference type="ARBA" id="ARBA00022763"/>
    </source>
</evidence>
<dbReference type="GO" id="GO:0006260">
    <property type="term" value="P:DNA replication"/>
    <property type="evidence" value="ECO:0007669"/>
    <property type="project" value="UniProtKB-KW"/>
</dbReference>
<dbReference type="GO" id="GO:0006281">
    <property type="term" value="P:DNA repair"/>
    <property type="evidence" value="ECO:0007669"/>
    <property type="project" value="UniProtKB-KW"/>
</dbReference>
<keyword evidence="11" id="KW-0227">DNA damage</keyword>
<dbReference type="EMBL" id="CT573071">
    <property type="protein sequence ID" value="CAJ73618.1"/>
    <property type="molecule type" value="Genomic_DNA"/>
</dbReference>
<keyword evidence="8" id="KW-0548">Nucleotidyltransferase</keyword>
<evidence type="ECO:0000256" key="12">
    <source>
        <dbReference type="ARBA" id="ARBA00022842"/>
    </source>
</evidence>
<keyword evidence="10" id="KW-0479">Metal-binding</keyword>
<keyword evidence="13" id="KW-0239">DNA-directed DNA polymerase</keyword>
<proteinExistence type="inferred from homology"/>
<keyword evidence="9" id="KW-0235">DNA replication</keyword>
<dbReference type="Pfam" id="PF00817">
    <property type="entry name" value="IMS"/>
    <property type="match status" value="1"/>
</dbReference>
<dbReference type="FunFam" id="3.40.1170.60:FF:000001">
    <property type="entry name" value="DNA polymerase IV"/>
    <property type="match status" value="1"/>
</dbReference>
<keyword evidence="15" id="KW-0234">DNA repair</keyword>
<organism evidence="18">
    <name type="scientific">Kuenenia stuttgartiensis</name>
    <dbReference type="NCBI Taxonomy" id="174633"/>
    <lineage>
        <taxon>Bacteria</taxon>
        <taxon>Pseudomonadati</taxon>
        <taxon>Planctomycetota</taxon>
        <taxon>Candidatus Brocadiia</taxon>
        <taxon>Candidatus Brocadiales</taxon>
        <taxon>Candidatus Brocadiaceae</taxon>
        <taxon>Candidatus Kuenenia</taxon>
    </lineage>
</organism>
<keyword evidence="7" id="KW-0808">Transferase</keyword>
<evidence type="ECO:0000256" key="14">
    <source>
        <dbReference type="ARBA" id="ARBA00023125"/>
    </source>
</evidence>
<evidence type="ECO:0000256" key="7">
    <source>
        <dbReference type="ARBA" id="ARBA00022679"/>
    </source>
</evidence>
<evidence type="ECO:0000256" key="4">
    <source>
        <dbReference type="ARBA" id="ARBA00012417"/>
    </source>
</evidence>
<evidence type="ECO:0000256" key="1">
    <source>
        <dbReference type="ARBA" id="ARBA00001946"/>
    </source>
</evidence>
<dbReference type="GO" id="GO:0003887">
    <property type="term" value="F:DNA-directed DNA polymerase activity"/>
    <property type="evidence" value="ECO:0007669"/>
    <property type="project" value="UniProtKB-KW"/>
</dbReference>
<evidence type="ECO:0000256" key="2">
    <source>
        <dbReference type="ARBA" id="ARBA00004496"/>
    </source>
</evidence>
<dbReference type="InterPro" id="IPR001126">
    <property type="entry name" value="UmuC"/>
</dbReference>
<evidence type="ECO:0000259" key="17">
    <source>
        <dbReference type="PROSITE" id="PS50173"/>
    </source>
</evidence>
<evidence type="ECO:0000313" key="18">
    <source>
        <dbReference type="EMBL" id="CAJ73618.1"/>
    </source>
</evidence>
<dbReference type="PANTHER" id="PTHR11076">
    <property type="entry name" value="DNA REPAIR POLYMERASE UMUC / TRANSFERASE FAMILY MEMBER"/>
    <property type="match status" value="1"/>
</dbReference>
<evidence type="ECO:0000256" key="6">
    <source>
        <dbReference type="ARBA" id="ARBA00022490"/>
    </source>
</evidence>
<dbReference type="InterPro" id="IPR050116">
    <property type="entry name" value="DNA_polymerase-Y"/>
</dbReference>
<keyword evidence="12" id="KW-0460">Magnesium</keyword>
<dbReference type="PANTHER" id="PTHR11076:SF33">
    <property type="entry name" value="DNA POLYMERASE KAPPA"/>
    <property type="match status" value="1"/>
</dbReference>